<dbReference type="InterPro" id="IPR029066">
    <property type="entry name" value="PLP-binding_barrel"/>
</dbReference>
<organism evidence="2 3">
    <name type="scientific">Nocardioides perillae</name>
    <dbReference type="NCBI Taxonomy" id="1119534"/>
    <lineage>
        <taxon>Bacteria</taxon>
        <taxon>Bacillati</taxon>
        <taxon>Actinomycetota</taxon>
        <taxon>Actinomycetes</taxon>
        <taxon>Propionibacteriales</taxon>
        <taxon>Nocardioidaceae</taxon>
        <taxon>Nocardioides</taxon>
    </lineage>
</organism>
<dbReference type="RefSeq" id="WP_179516827.1">
    <property type="nucleotide sequence ID" value="NZ_JACCAC010000001.1"/>
</dbReference>
<dbReference type="Gene3D" id="3.20.20.10">
    <property type="entry name" value="Alanine racemase"/>
    <property type="match status" value="1"/>
</dbReference>
<dbReference type="InterPro" id="IPR001608">
    <property type="entry name" value="Ala_racemase_N"/>
</dbReference>
<accession>A0A7Y9RPF8</accession>
<dbReference type="Proteomes" id="UP000544110">
    <property type="component" value="Unassembled WGS sequence"/>
</dbReference>
<reference evidence="2 3" key="1">
    <citation type="submission" date="2020-07" db="EMBL/GenBank/DDBJ databases">
        <title>Sequencing the genomes of 1000 actinobacteria strains.</title>
        <authorList>
            <person name="Klenk H.-P."/>
        </authorList>
    </citation>
    <scope>NUCLEOTIDE SEQUENCE [LARGE SCALE GENOMIC DNA]</scope>
    <source>
        <strain evidence="2 3">DSM 24552</strain>
    </source>
</reference>
<gene>
    <name evidence="2" type="ORF">BJ989_000446</name>
</gene>
<sequence length="371" mass="40146">MSLDLTVDGPRWRAHLERTAAEVPGLVPVCKGNGYGFGLGRLARKAQWLDDRAATAREADPDGPGAGRTPVDTIAVGTYDELAHVRTRFGGSLLVLTPWRPFGTAAETRDPRVVHTVSRLDDLEALLAQDPDARYVLERRTSMLRHGMDARDLWRAADLLRRPAARGGRGLEGVAFHLPLEQGSHLGEVQRLMTDVVAAGLPTTTVWASHLTHHELATLRTQYADYTWRPRVGTSLWLGDRSALSVTSTVLDAHPVERGDAFGYRSRTAPKAGHLLIVSGGTAHGIGLEAPTGESSVKARAAALARGGLDAVGFVRSPFSTDGKQRLFAEPPHMQASMLFLPAGARVPEVGEKVPVRVRYTTTTFDRVVVS</sequence>
<comment type="caution">
    <text evidence="2">The sequence shown here is derived from an EMBL/GenBank/DDBJ whole genome shotgun (WGS) entry which is preliminary data.</text>
</comment>
<dbReference type="EMBL" id="JACCAC010000001">
    <property type="protein sequence ID" value="NYG54142.1"/>
    <property type="molecule type" value="Genomic_DNA"/>
</dbReference>
<proteinExistence type="predicted"/>
<dbReference type="AlphaFoldDB" id="A0A7Y9RPF8"/>
<dbReference type="SUPFAM" id="SSF51419">
    <property type="entry name" value="PLP-binding barrel"/>
    <property type="match status" value="1"/>
</dbReference>
<evidence type="ECO:0000313" key="2">
    <source>
        <dbReference type="EMBL" id="NYG54142.1"/>
    </source>
</evidence>
<dbReference type="Pfam" id="PF01168">
    <property type="entry name" value="Ala_racemase_N"/>
    <property type="match status" value="1"/>
</dbReference>
<evidence type="ECO:0000313" key="3">
    <source>
        <dbReference type="Proteomes" id="UP000544110"/>
    </source>
</evidence>
<keyword evidence="3" id="KW-1185">Reference proteome</keyword>
<evidence type="ECO:0000259" key="1">
    <source>
        <dbReference type="Pfam" id="PF01168"/>
    </source>
</evidence>
<feature type="domain" description="Alanine racemase N-terminal" evidence="1">
    <location>
        <begin position="71"/>
        <end position="202"/>
    </location>
</feature>
<protein>
    <submittedName>
        <fullName evidence="2">Alanine racemase</fullName>
    </submittedName>
</protein>
<name>A0A7Y9RPF8_9ACTN</name>